<evidence type="ECO:0000256" key="4">
    <source>
        <dbReference type="HAMAP-Rule" id="MF_01401"/>
    </source>
</evidence>
<keyword evidence="7" id="KW-1185">Reference proteome</keyword>
<dbReference type="HAMAP" id="MF_01401">
    <property type="entry name" value="MsrA"/>
    <property type="match status" value="1"/>
</dbReference>
<dbReference type="PANTHER" id="PTHR43774">
    <property type="entry name" value="PEPTIDE METHIONINE SULFOXIDE REDUCTASE"/>
    <property type="match status" value="1"/>
</dbReference>
<evidence type="ECO:0000256" key="3">
    <source>
        <dbReference type="ARBA" id="ARBA00048782"/>
    </source>
</evidence>
<dbReference type="PANTHER" id="PTHR43774:SF1">
    <property type="entry name" value="PEPTIDE METHIONINE SULFOXIDE REDUCTASE MSRA 2"/>
    <property type="match status" value="1"/>
</dbReference>
<dbReference type="Gene3D" id="3.30.1060.10">
    <property type="entry name" value="Peptide methionine sulphoxide reductase MsrA"/>
    <property type="match status" value="1"/>
</dbReference>
<accession>A0ABZ0CQ22</accession>
<dbReference type="Proteomes" id="UP001303946">
    <property type="component" value="Chromosome"/>
</dbReference>
<reference evidence="6 7" key="1">
    <citation type="submission" date="2023-10" db="EMBL/GenBank/DDBJ databases">
        <title>Bacteria for the degradation of biodegradable plastic PBAT(Polybutylene adipate terephthalate).</title>
        <authorList>
            <person name="Weon H.-Y."/>
            <person name="Yeon J."/>
        </authorList>
    </citation>
    <scope>NUCLEOTIDE SEQUENCE [LARGE SCALE GENOMIC DNA]</scope>
    <source>
        <strain evidence="6 7">SBD 7-3</strain>
    </source>
</reference>
<dbReference type="InterPro" id="IPR002569">
    <property type="entry name" value="Met_Sox_Rdtase_MsrA_dom"/>
</dbReference>
<comment type="catalytic activity">
    <reaction evidence="2 4">
        <text>L-methionyl-[protein] + [thioredoxin]-disulfide + H2O = L-methionyl-(S)-S-oxide-[protein] + [thioredoxin]-dithiol</text>
        <dbReference type="Rhea" id="RHEA:14217"/>
        <dbReference type="Rhea" id="RHEA-COMP:10698"/>
        <dbReference type="Rhea" id="RHEA-COMP:10700"/>
        <dbReference type="Rhea" id="RHEA-COMP:12313"/>
        <dbReference type="Rhea" id="RHEA-COMP:12315"/>
        <dbReference type="ChEBI" id="CHEBI:15377"/>
        <dbReference type="ChEBI" id="CHEBI:16044"/>
        <dbReference type="ChEBI" id="CHEBI:29950"/>
        <dbReference type="ChEBI" id="CHEBI:44120"/>
        <dbReference type="ChEBI" id="CHEBI:50058"/>
        <dbReference type="EC" id="1.8.4.11"/>
    </reaction>
</comment>
<comment type="function">
    <text evidence="4">Has an important function as a repair enzyme for proteins that have been inactivated by oxidation. Catalyzes the reversible oxidation-reduction of methionine sulfoxide in proteins to methionine.</text>
</comment>
<gene>
    <name evidence="4 6" type="primary">msrA</name>
    <name evidence="6" type="ORF">RXV79_19360</name>
</gene>
<evidence type="ECO:0000256" key="2">
    <source>
        <dbReference type="ARBA" id="ARBA00047806"/>
    </source>
</evidence>
<comment type="similarity">
    <text evidence="4">Belongs to the MsrA Met sulfoxide reductase family.</text>
</comment>
<proteinExistence type="inferred from homology"/>
<dbReference type="NCBIfam" id="TIGR00401">
    <property type="entry name" value="msrA"/>
    <property type="match status" value="1"/>
</dbReference>
<dbReference type="GO" id="GO:0008113">
    <property type="term" value="F:peptide-methionine (S)-S-oxide reductase activity"/>
    <property type="evidence" value="ECO:0007669"/>
    <property type="project" value="UniProtKB-EC"/>
</dbReference>
<dbReference type="RefSeq" id="WP_316699744.1">
    <property type="nucleotide sequence ID" value="NZ_CP136336.1"/>
</dbReference>
<evidence type="ECO:0000259" key="5">
    <source>
        <dbReference type="Pfam" id="PF01625"/>
    </source>
</evidence>
<dbReference type="EMBL" id="CP136336">
    <property type="protein sequence ID" value="WOB07067.1"/>
    <property type="molecule type" value="Genomic_DNA"/>
</dbReference>
<evidence type="ECO:0000256" key="1">
    <source>
        <dbReference type="ARBA" id="ARBA00023002"/>
    </source>
</evidence>
<organism evidence="6 7">
    <name type="scientific">Piscinibacter gummiphilus</name>
    <dbReference type="NCBI Taxonomy" id="946333"/>
    <lineage>
        <taxon>Bacteria</taxon>
        <taxon>Pseudomonadati</taxon>
        <taxon>Pseudomonadota</taxon>
        <taxon>Betaproteobacteria</taxon>
        <taxon>Burkholderiales</taxon>
        <taxon>Sphaerotilaceae</taxon>
        <taxon>Piscinibacter</taxon>
    </lineage>
</organism>
<dbReference type="InterPro" id="IPR036509">
    <property type="entry name" value="Met_Sox_Rdtase_MsrA_sf"/>
</dbReference>
<feature type="active site" evidence="4">
    <location>
        <position position="12"/>
    </location>
</feature>
<dbReference type="SUPFAM" id="SSF55068">
    <property type="entry name" value="Peptide methionine sulfoxide reductase"/>
    <property type="match status" value="1"/>
</dbReference>
<dbReference type="Pfam" id="PF01625">
    <property type="entry name" value="PMSR"/>
    <property type="match status" value="1"/>
</dbReference>
<comment type="catalytic activity">
    <reaction evidence="3 4">
        <text>[thioredoxin]-disulfide + L-methionine + H2O = L-methionine (S)-S-oxide + [thioredoxin]-dithiol</text>
        <dbReference type="Rhea" id="RHEA:19993"/>
        <dbReference type="Rhea" id="RHEA-COMP:10698"/>
        <dbReference type="Rhea" id="RHEA-COMP:10700"/>
        <dbReference type="ChEBI" id="CHEBI:15377"/>
        <dbReference type="ChEBI" id="CHEBI:29950"/>
        <dbReference type="ChEBI" id="CHEBI:50058"/>
        <dbReference type="ChEBI" id="CHEBI:57844"/>
        <dbReference type="ChEBI" id="CHEBI:58772"/>
        <dbReference type="EC" id="1.8.4.11"/>
    </reaction>
</comment>
<evidence type="ECO:0000313" key="6">
    <source>
        <dbReference type="EMBL" id="WOB07067.1"/>
    </source>
</evidence>
<feature type="domain" description="Peptide methionine sulphoxide reductase MsrA" evidence="5">
    <location>
        <begin position="5"/>
        <end position="157"/>
    </location>
</feature>
<keyword evidence="1 4" id="KW-0560">Oxidoreductase</keyword>
<sequence>MSIDTITLGGGCFWCTEAVYERVNGVTAVESGYSNGHAVNPSYEQVCTGNTGHNEVVRVSFDTDQISLREVLEIFFVVHDPTSLNRQGNDVGTQYRSGIYFSSPEQEKVAREVIAEMAASGTYRSPIVTEVLPLANYSRAEEYHQHYFAQHPNQGYCAFVVAPKVEKFRKTFASLVKAA</sequence>
<protein>
    <recommendedName>
        <fullName evidence="4">Peptide methionine sulfoxide reductase MsrA</fullName>
        <shortName evidence="4">Protein-methionine-S-oxide reductase</shortName>
        <ecNumber evidence="4">1.8.4.11</ecNumber>
    </recommendedName>
    <alternativeName>
        <fullName evidence="4">Peptide-methionine (S)-S-oxide reductase</fullName>
        <shortName evidence="4">Peptide Met(O) reductase</shortName>
    </alternativeName>
</protein>
<name>A0ABZ0CQ22_9BURK</name>
<evidence type="ECO:0000313" key="7">
    <source>
        <dbReference type="Proteomes" id="UP001303946"/>
    </source>
</evidence>
<dbReference type="EC" id="1.8.4.11" evidence="4"/>